<dbReference type="Proteomes" id="UP000642829">
    <property type="component" value="Unassembled WGS sequence"/>
</dbReference>
<evidence type="ECO:0000313" key="4">
    <source>
        <dbReference type="EMBL" id="GHC08375.1"/>
    </source>
</evidence>
<dbReference type="Pfam" id="PF01451">
    <property type="entry name" value="LMWPc"/>
    <property type="match status" value="1"/>
</dbReference>
<dbReference type="Gene3D" id="3.40.50.2300">
    <property type="match status" value="1"/>
</dbReference>
<proteinExistence type="predicted"/>
<protein>
    <recommendedName>
        <fullName evidence="1">protein-tyrosine-phosphatase</fullName>
        <ecNumber evidence="1">3.1.3.48</ecNumber>
    </recommendedName>
</protein>
<comment type="caution">
    <text evidence="4">The sequence shown here is derived from an EMBL/GenBank/DDBJ whole genome shotgun (WGS) entry which is preliminary data.</text>
</comment>
<comment type="catalytic activity">
    <reaction evidence="2">
        <text>O-phospho-L-tyrosyl-[protein] + H2O = L-tyrosyl-[protein] + phosphate</text>
        <dbReference type="Rhea" id="RHEA:10684"/>
        <dbReference type="Rhea" id="RHEA-COMP:10136"/>
        <dbReference type="Rhea" id="RHEA-COMP:20101"/>
        <dbReference type="ChEBI" id="CHEBI:15377"/>
        <dbReference type="ChEBI" id="CHEBI:43474"/>
        <dbReference type="ChEBI" id="CHEBI:46858"/>
        <dbReference type="ChEBI" id="CHEBI:61978"/>
        <dbReference type="EC" id="3.1.3.48"/>
    </reaction>
</comment>
<reference evidence="4" key="1">
    <citation type="journal article" date="2014" name="Int. J. Syst. Evol. Microbiol.">
        <title>Complete genome sequence of Corynebacterium casei LMG S-19264T (=DSM 44701T), isolated from a smear-ripened cheese.</title>
        <authorList>
            <consortium name="US DOE Joint Genome Institute (JGI-PGF)"/>
            <person name="Walter F."/>
            <person name="Albersmeier A."/>
            <person name="Kalinowski J."/>
            <person name="Ruckert C."/>
        </authorList>
    </citation>
    <scope>NUCLEOTIDE SEQUENCE</scope>
    <source>
        <strain evidence="4">KCTC 12870</strain>
    </source>
</reference>
<evidence type="ECO:0000256" key="2">
    <source>
        <dbReference type="ARBA" id="ARBA00051722"/>
    </source>
</evidence>
<evidence type="ECO:0000259" key="3">
    <source>
        <dbReference type="SMART" id="SM00226"/>
    </source>
</evidence>
<dbReference type="InterPro" id="IPR036196">
    <property type="entry name" value="Ptyr_pPase_sf"/>
</dbReference>
<reference evidence="4" key="2">
    <citation type="submission" date="2020-09" db="EMBL/GenBank/DDBJ databases">
        <authorList>
            <person name="Sun Q."/>
            <person name="Kim S."/>
        </authorList>
    </citation>
    <scope>NUCLEOTIDE SEQUENCE</scope>
    <source>
        <strain evidence="4">KCTC 12870</strain>
    </source>
</reference>
<dbReference type="RefSeq" id="WP_189516126.1">
    <property type="nucleotide sequence ID" value="NZ_BMXG01000019.1"/>
</dbReference>
<dbReference type="InterPro" id="IPR050438">
    <property type="entry name" value="LMW_PTPase"/>
</dbReference>
<name>A0A8J3DDU9_9BACT</name>
<dbReference type="SMART" id="SM00226">
    <property type="entry name" value="LMWPc"/>
    <property type="match status" value="1"/>
</dbReference>
<dbReference type="GO" id="GO:0004725">
    <property type="term" value="F:protein tyrosine phosphatase activity"/>
    <property type="evidence" value="ECO:0007669"/>
    <property type="project" value="UniProtKB-EC"/>
</dbReference>
<organism evidence="4 5">
    <name type="scientific">Cerasicoccus arenae</name>
    <dbReference type="NCBI Taxonomy" id="424488"/>
    <lineage>
        <taxon>Bacteria</taxon>
        <taxon>Pseudomonadati</taxon>
        <taxon>Verrucomicrobiota</taxon>
        <taxon>Opitutia</taxon>
        <taxon>Puniceicoccales</taxon>
        <taxon>Cerasicoccaceae</taxon>
        <taxon>Cerasicoccus</taxon>
    </lineage>
</organism>
<evidence type="ECO:0000313" key="5">
    <source>
        <dbReference type="Proteomes" id="UP000642829"/>
    </source>
</evidence>
<dbReference type="SUPFAM" id="SSF52788">
    <property type="entry name" value="Phosphotyrosine protein phosphatases I"/>
    <property type="match status" value="1"/>
</dbReference>
<dbReference type="PANTHER" id="PTHR11717:SF31">
    <property type="entry name" value="LOW MOLECULAR WEIGHT PROTEIN-TYROSINE-PHOSPHATASE ETP-RELATED"/>
    <property type="match status" value="1"/>
</dbReference>
<gene>
    <name evidence="4" type="ORF">GCM10007047_27050</name>
</gene>
<accession>A0A8J3DDU9</accession>
<dbReference type="EMBL" id="BMXG01000019">
    <property type="protein sequence ID" value="GHC08375.1"/>
    <property type="molecule type" value="Genomic_DNA"/>
</dbReference>
<dbReference type="PANTHER" id="PTHR11717">
    <property type="entry name" value="LOW MOLECULAR WEIGHT PROTEIN TYROSINE PHOSPHATASE"/>
    <property type="match status" value="1"/>
</dbReference>
<sequence length="166" mass="18602">MPKRDHIIVVCTANICRSPMGERMLAHGLAAEPPPLDRLKVVSAGISAYDGDPASVNSVRALKSVGLNLSDHKSQQISQELLDKAFAIFCMTQTHRTLIEVHFDHVPRHLYLFRELMSGDAGIEIPDPFGRELREYEACRDSMVEAIPSLLNFLREHYPQYAQSSS</sequence>
<evidence type="ECO:0000256" key="1">
    <source>
        <dbReference type="ARBA" id="ARBA00013064"/>
    </source>
</evidence>
<dbReference type="EC" id="3.1.3.48" evidence="1"/>
<feature type="domain" description="Phosphotyrosine protein phosphatase I" evidence="3">
    <location>
        <begin position="5"/>
        <end position="153"/>
    </location>
</feature>
<dbReference type="InterPro" id="IPR023485">
    <property type="entry name" value="Ptyr_pPase"/>
</dbReference>
<dbReference type="AlphaFoldDB" id="A0A8J3DDU9"/>
<keyword evidence="5" id="KW-1185">Reference proteome</keyword>